<dbReference type="InterPro" id="IPR022192">
    <property type="entry name" value="SUV3_C"/>
</dbReference>
<keyword evidence="1" id="KW-0547">Nucleotide-binding</keyword>
<evidence type="ECO:0000256" key="1">
    <source>
        <dbReference type="ARBA" id="ARBA00022741"/>
    </source>
</evidence>
<dbReference type="Pfam" id="PF22527">
    <property type="entry name" value="DEXQc_Suv3"/>
    <property type="match status" value="1"/>
</dbReference>
<dbReference type="GO" id="GO:0005524">
    <property type="term" value="F:ATP binding"/>
    <property type="evidence" value="ECO:0007669"/>
    <property type="project" value="UniProtKB-KW"/>
</dbReference>
<accession>A0A1G4HFE3</accession>
<gene>
    <name evidence="7" type="ORF">PVC01_110031200</name>
</gene>
<dbReference type="Gene3D" id="1.20.272.40">
    <property type="match status" value="1"/>
</dbReference>
<dbReference type="GO" id="GO:0045025">
    <property type="term" value="C:mitochondrial degradosome"/>
    <property type="evidence" value="ECO:0007669"/>
    <property type="project" value="TreeGrafter"/>
</dbReference>
<dbReference type="VEuPathDB" id="PlasmoDB:PVW1_110031400"/>
<feature type="compositionally biased region" description="Polar residues" evidence="5">
    <location>
        <begin position="548"/>
        <end position="561"/>
    </location>
</feature>
<dbReference type="InterPro" id="IPR055206">
    <property type="entry name" value="DEXQc_SUV3"/>
</dbReference>
<dbReference type="AlphaFoldDB" id="A0A1G4HFE3"/>
<dbReference type="InterPro" id="IPR050699">
    <property type="entry name" value="RNA-DNA_Helicase"/>
</dbReference>
<dbReference type="Pfam" id="PF00271">
    <property type="entry name" value="Helicase_C"/>
    <property type="match status" value="1"/>
</dbReference>
<dbReference type="PANTHER" id="PTHR12131">
    <property type="entry name" value="ATP-DEPENDENT RNA AND DNA HELICASE"/>
    <property type="match status" value="1"/>
</dbReference>
<evidence type="ECO:0000259" key="6">
    <source>
        <dbReference type="PROSITE" id="PS51194"/>
    </source>
</evidence>
<dbReference type="InterPro" id="IPR027417">
    <property type="entry name" value="P-loop_NTPase"/>
</dbReference>
<dbReference type="VEuPathDB" id="PlasmoDB:PVP01_1125800"/>
<dbReference type="SUPFAM" id="SSF52540">
    <property type="entry name" value="P-loop containing nucleoside triphosphate hydrolases"/>
    <property type="match status" value="1"/>
</dbReference>
<dbReference type="FunFam" id="3.40.50.300:FF:002434">
    <property type="entry name" value="ATP-dependent RNA helicase SUV3, putative"/>
    <property type="match status" value="1"/>
</dbReference>
<protein>
    <submittedName>
        <fullName evidence="7">ATP-dependent DEAD box helicase, putative</fullName>
    </submittedName>
</protein>
<keyword evidence="4" id="KW-0067">ATP-binding</keyword>
<evidence type="ECO:0000256" key="2">
    <source>
        <dbReference type="ARBA" id="ARBA00022801"/>
    </source>
</evidence>
<evidence type="ECO:0000256" key="5">
    <source>
        <dbReference type="SAM" id="MobiDB-lite"/>
    </source>
</evidence>
<evidence type="ECO:0000313" key="8">
    <source>
        <dbReference type="Proteomes" id="UP000305196"/>
    </source>
</evidence>
<dbReference type="VEuPathDB" id="PlasmoDB:PVX_114300"/>
<dbReference type="Pfam" id="PF12513">
    <property type="entry name" value="SUV3_C"/>
    <property type="match status" value="1"/>
</dbReference>
<proteinExistence type="predicted"/>
<dbReference type="InterPro" id="IPR001650">
    <property type="entry name" value="Helicase_C-like"/>
</dbReference>
<dbReference type="PANTHER" id="PTHR12131:SF1">
    <property type="entry name" value="ATP-DEPENDENT RNA HELICASE SUPV3L1, MITOCHONDRIAL-RELATED"/>
    <property type="match status" value="1"/>
</dbReference>
<feature type="region of interest" description="Disordered" evidence="5">
    <location>
        <begin position="548"/>
        <end position="617"/>
    </location>
</feature>
<dbReference type="GO" id="GO:0004386">
    <property type="term" value="F:helicase activity"/>
    <property type="evidence" value="ECO:0007669"/>
    <property type="project" value="UniProtKB-KW"/>
</dbReference>
<dbReference type="Gene3D" id="3.40.50.300">
    <property type="entry name" value="P-loop containing nucleotide triphosphate hydrolases"/>
    <property type="match status" value="2"/>
</dbReference>
<organism evidence="7 8">
    <name type="scientific">Plasmodium vivax</name>
    <name type="common">malaria parasite P. vivax</name>
    <dbReference type="NCBI Taxonomy" id="5855"/>
    <lineage>
        <taxon>Eukaryota</taxon>
        <taxon>Sar</taxon>
        <taxon>Alveolata</taxon>
        <taxon>Apicomplexa</taxon>
        <taxon>Aconoidasida</taxon>
        <taxon>Haemosporida</taxon>
        <taxon>Plasmodiidae</taxon>
        <taxon>Plasmodium</taxon>
        <taxon>Plasmodium (Plasmodium)</taxon>
    </lineage>
</organism>
<dbReference type="Gene3D" id="1.20.58.1080">
    <property type="match status" value="1"/>
</dbReference>
<dbReference type="GO" id="GO:0016787">
    <property type="term" value="F:hydrolase activity"/>
    <property type="evidence" value="ECO:0007669"/>
    <property type="project" value="UniProtKB-KW"/>
</dbReference>
<dbReference type="EMBL" id="LT615266">
    <property type="protein sequence ID" value="SCO73625.1"/>
    <property type="molecule type" value="Genomic_DNA"/>
</dbReference>
<dbReference type="GO" id="GO:0000965">
    <property type="term" value="P:mitochondrial RNA 3'-end processing"/>
    <property type="evidence" value="ECO:0007669"/>
    <property type="project" value="TreeGrafter"/>
</dbReference>
<reference evidence="7 8" key="1">
    <citation type="submission" date="2016-07" db="EMBL/GenBank/DDBJ databases">
        <authorList>
            <consortium name="Pathogen Informatics"/>
        </authorList>
    </citation>
    <scope>NUCLEOTIDE SEQUENCE [LARGE SCALE GENOMIC DNA]</scope>
</reference>
<sequence length="925" mass="103790">MLQCFARIGRGRRGVVPHGQMRLIGSFRGGGASSMCTGPKEDNAADRAMEHVATYPAANTANTANAAEKITEEYRRAQRLIPLSENELQKTRNALIKVVTNEEMQRQVIHSYNIPSFFLQDSHVRNDFLEHLRGDTERAFELREFLQNGEEEQTDGETKSGAMKYAKLLAIFQQFIKKNYYKQWIFYEHVRRMCDFSELSELVKKKKKKTRKLHLYVGPTNSGKTYEAFQRLCKSRNGLYCAPLRILAWEIHKKLIKLNKVTNLLTGQEIIKKKNATHTVCTVEMTPLERQYDCAVIDEIQMINHETRGCAWTNVLLNLECEEIYLCGSDQIINLVKRLADLLHDQLIIKQFERLTKLRVQESTVEWEELKTGDCVITFSRNSIMLLKKRLERFNKRVFVVYGSLPPELKRRQVELFNRCCAGEGGIEKVDETDTAELPPSSDNKKETILIATDVIGMGVNINIRRIIFYSLQKFDGDKLRHLYASEVLQIAGRAGRYHHGVREPITGYVTCVHAHDLGTIRRILRNENDGVLNGTALEDGNLGNSTFTRSCQRVGSSNGVRRSDEGGCPDGRGNTAHSDGRDNASHSYGRDNAAHPDGRDNASHSYGRDNAAHPDGPHHNACAKAGFFPDFNMINKLKKMLEYEHKAKVELHEIMSILVDYAKLNEDYFFLTKNYNQMIIIAKFLKDIKLDGETLFVYSLSPINVNDVNMLTTLRTFAFCHELLNCVDFFECINRDVVPTATVGGVEELGGGHRYSAAPTAGLPFQGGTAGGGIVNSGTASDGIVNSCTAWPDRKQGGEESSKCHLDGESYVHSMTQQSAIRLEFPLGETPSSASEGHSNHPHVGPEECLSVLELYYEIIDLYCWLHTKFPSIYTNMDSVNDEKKKVSNAIIHVLARSCEGEGGVGGGTAAGETVNGVPLREET</sequence>
<dbReference type="VEuPathDB" id="PlasmoDB:PVPAM_110029900"/>
<dbReference type="Proteomes" id="UP000305196">
    <property type="component" value="Chromosome 11"/>
</dbReference>
<dbReference type="PROSITE" id="PS51194">
    <property type="entry name" value="HELICASE_CTER"/>
    <property type="match status" value="1"/>
</dbReference>
<keyword evidence="2" id="KW-0378">Hydrolase</keyword>
<name>A0A1G4HFE3_PLAVI</name>
<evidence type="ECO:0000313" key="7">
    <source>
        <dbReference type="EMBL" id="SCO73625.1"/>
    </source>
</evidence>
<feature type="domain" description="Helicase C-terminal" evidence="6">
    <location>
        <begin position="359"/>
        <end position="544"/>
    </location>
</feature>
<dbReference type="SMART" id="SM00490">
    <property type="entry name" value="HELICc"/>
    <property type="match status" value="1"/>
</dbReference>
<keyword evidence="3 7" id="KW-0347">Helicase</keyword>
<evidence type="ECO:0000256" key="4">
    <source>
        <dbReference type="ARBA" id="ARBA00022840"/>
    </source>
</evidence>
<feature type="compositionally biased region" description="Basic and acidic residues" evidence="5">
    <location>
        <begin position="579"/>
        <end position="617"/>
    </location>
</feature>
<evidence type="ECO:0000256" key="3">
    <source>
        <dbReference type="ARBA" id="ARBA00022806"/>
    </source>
</evidence>